<evidence type="ECO:0000313" key="2">
    <source>
        <dbReference type="Proteomes" id="UP001055811"/>
    </source>
</evidence>
<name>A0ACB9AE49_CICIN</name>
<sequence length="69" mass="8409">EPIYRHLLHYHRSTRRLTASAKNTVYAHTTRHTHIRYLSLSCIRPVCTRHDNDLLTIRNRYIYNPNMYL</sequence>
<proteinExistence type="predicted"/>
<feature type="non-terminal residue" evidence="1">
    <location>
        <position position="69"/>
    </location>
</feature>
<dbReference type="EMBL" id="CM042015">
    <property type="protein sequence ID" value="KAI3707904.1"/>
    <property type="molecule type" value="Genomic_DNA"/>
</dbReference>
<feature type="non-terminal residue" evidence="1">
    <location>
        <position position="1"/>
    </location>
</feature>
<reference evidence="1 2" key="2">
    <citation type="journal article" date="2022" name="Mol. Ecol. Resour.">
        <title>The genomes of chicory, endive, great burdock and yacon provide insights into Asteraceae paleo-polyploidization history and plant inulin production.</title>
        <authorList>
            <person name="Fan W."/>
            <person name="Wang S."/>
            <person name="Wang H."/>
            <person name="Wang A."/>
            <person name="Jiang F."/>
            <person name="Liu H."/>
            <person name="Zhao H."/>
            <person name="Xu D."/>
            <person name="Zhang Y."/>
        </authorList>
    </citation>
    <scope>NUCLEOTIDE SEQUENCE [LARGE SCALE GENOMIC DNA]</scope>
    <source>
        <strain evidence="2">cv. Punajuju</strain>
        <tissue evidence="1">Leaves</tissue>
    </source>
</reference>
<gene>
    <name evidence="1" type="ORF">L2E82_36829</name>
</gene>
<comment type="caution">
    <text evidence="1">The sequence shown here is derived from an EMBL/GenBank/DDBJ whole genome shotgun (WGS) entry which is preliminary data.</text>
</comment>
<protein>
    <submittedName>
        <fullName evidence="1">Uncharacterized protein</fullName>
    </submittedName>
</protein>
<accession>A0ACB9AE49</accession>
<reference evidence="2" key="1">
    <citation type="journal article" date="2022" name="Mol. Ecol. Resour.">
        <title>The genomes of chicory, endive, great burdock and yacon provide insights into Asteraceae palaeo-polyploidization history and plant inulin production.</title>
        <authorList>
            <person name="Fan W."/>
            <person name="Wang S."/>
            <person name="Wang H."/>
            <person name="Wang A."/>
            <person name="Jiang F."/>
            <person name="Liu H."/>
            <person name="Zhao H."/>
            <person name="Xu D."/>
            <person name="Zhang Y."/>
        </authorList>
    </citation>
    <scope>NUCLEOTIDE SEQUENCE [LARGE SCALE GENOMIC DNA]</scope>
    <source>
        <strain evidence="2">cv. Punajuju</strain>
    </source>
</reference>
<dbReference type="Proteomes" id="UP001055811">
    <property type="component" value="Linkage Group LG07"/>
</dbReference>
<keyword evidence="2" id="KW-1185">Reference proteome</keyword>
<evidence type="ECO:0000313" key="1">
    <source>
        <dbReference type="EMBL" id="KAI3707904.1"/>
    </source>
</evidence>
<organism evidence="1 2">
    <name type="scientific">Cichorium intybus</name>
    <name type="common">Chicory</name>
    <dbReference type="NCBI Taxonomy" id="13427"/>
    <lineage>
        <taxon>Eukaryota</taxon>
        <taxon>Viridiplantae</taxon>
        <taxon>Streptophyta</taxon>
        <taxon>Embryophyta</taxon>
        <taxon>Tracheophyta</taxon>
        <taxon>Spermatophyta</taxon>
        <taxon>Magnoliopsida</taxon>
        <taxon>eudicotyledons</taxon>
        <taxon>Gunneridae</taxon>
        <taxon>Pentapetalae</taxon>
        <taxon>asterids</taxon>
        <taxon>campanulids</taxon>
        <taxon>Asterales</taxon>
        <taxon>Asteraceae</taxon>
        <taxon>Cichorioideae</taxon>
        <taxon>Cichorieae</taxon>
        <taxon>Cichoriinae</taxon>
        <taxon>Cichorium</taxon>
    </lineage>
</organism>